<feature type="non-terminal residue" evidence="2">
    <location>
        <position position="118"/>
    </location>
</feature>
<keyword evidence="1" id="KW-0732">Signal</keyword>
<proteinExistence type="predicted"/>
<dbReference type="Proteomes" id="UP000054359">
    <property type="component" value="Unassembled WGS sequence"/>
</dbReference>
<protein>
    <submittedName>
        <fullName evidence="2">Uncharacterized protein</fullName>
    </submittedName>
</protein>
<sequence>MNSILIFIVVIAVASFAQVYGDKECKNYIMKIREEFEVMNREKSEPCVEETMPEDVFGIEDEEERMKAIKDHFHSLDDEGKDALKECWMTMKDKAMEIHGEPPEGCEEKIKKWIKQIH</sequence>
<dbReference type="EMBL" id="KK114836">
    <property type="protein sequence ID" value="KFM63461.1"/>
    <property type="molecule type" value="Genomic_DNA"/>
</dbReference>
<evidence type="ECO:0000313" key="2">
    <source>
        <dbReference type="EMBL" id="KFM63461.1"/>
    </source>
</evidence>
<keyword evidence="3" id="KW-1185">Reference proteome</keyword>
<organism evidence="2 3">
    <name type="scientific">Stegodyphus mimosarum</name>
    <name type="common">African social velvet spider</name>
    <dbReference type="NCBI Taxonomy" id="407821"/>
    <lineage>
        <taxon>Eukaryota</taxon>
        <taxon>Metazoa</taxon>
        <taxon>Ecdysozoa</taxon>
        <taxon>Arthropoda</taxon>
        <taxon>Chelicerata</taxon>
        <taxon>Arachnida</taxon>
        <taxon>Araneae</taxon>
        <taxon>Araneomorphae</taxon>
        <taxon>Entelegynae</taxon>
        <taxon>Eresoidea</taxon>
        <taxon>Eresidae</taxon>
        <taxon>Stegodyphus</taxon>
    </lineage>
</organism>
<gene>
    <name evidence="2" type="ORF">X975_01462</name>
</gene>
<evidence type="ECO:0000313" key="3">
    <source>
        <dbReference type="Proteomes" id="UP000054359"/>
    </source>
</evidence>
<dbReference type="OrthoDB" id="10302369at2759"/>
<name>A0A087TEC2_STEMI</name>
<accession>A0A087TEC2</accession>
<feature type="chain" id="PRO_5001829559" evidence="1">
    <location>
        <begin position="22"/>
        <end position="118"/>
    </location>
</feature>
<feature type="signal peptide" evidence="1">
    <location>
        <begin position="1"/>
        <end position="21"/>
    </location>
</feature>
<reference evidence="2 3" key="1">
    <citation type="submission" date="2013-11" db="EMBL/GenBank/DDBJ databases">
        <title>Genome sequencing of Stegodyphus mimosarum.</title>
        <authorList>
            <person name="Bechsgaard J."/>
        </authorList>
    </citation>
    <scope>NUCLEOTIDE SEQUENCE [LARGE SCALE GENOMIC DNA]</scope>
</reference>
<dbReference type="AlphaFoldDB" id="A0A087TEC2"/>
<evidence type="ECO:0000256" key="1">
    <source>
        <dbReference type="SAM" id="SignalP"/>
    </source>
</evidence>